<gene>
    <name evidence="1" type="ORF">BROSI_A2051</name>
</gene>
<dbReference type="Proteomes" id="UP000032309">
    <property type="component" value="Unassembled WGS sequence"/>
</dbReference>
<organism evidence="1 2">
    <name type="scientific">Candidatus Brocadia sinica JPN1</name>
    <dbReference type="NCBI Taxonomy" id="1197129"/>
    <lineage>
        <taxon>Bacteria</taxon>
        <taxon>Pseudomonadati</taxon>
        <taxon>Planctomycetota</taxon>
        <taxon>Candidatus Brocadiia</taxon>
        <taxon>Candidatus Brocadiales</taxon>
        <taxon>Candidatus Brocadiaceae</taxon>
        <taxon>Candidatus Brocadia</taxon>
    </lineage>
</organism>
<accession>A0ABQ0JXU4</accession>
<dbReference type="Gene3D" id="3.60.15.10">
    <property type="entry name" value="Ribonuclease Z/Hydroxyacylglutathione hydrolase-like"/>
    <property type="match status" value="1"/>
</dbReference>
<dbReference type="EMBL" id="BAFN01000001">
    <property type="protein sequence ID" value="GAN33526.1"/>
    <property type="molecule type" value="Genomic_DNA"/>
</dbReference>
<evidence type="ECO:0000313" key="1">
    <source>
        <dbReference type="EMBL" id="GAN33526.1"/>
    </source>
</evidence>
<dbReference type="InterPro" id="IPR036866">
    <property type="entry name" value="RibonucZ/Hydroxyglut_hydro"/>
</dbReference>
<reference evidence="2" key="1">
    <citation type="journal article" date="2015" name="Genome Announc.">
        <title>Draft Genome Sequence of an Anaerobic Ammonium-Oxidizing Bacterium, "Candidatus Brocadia sinica".</title>
        <authorList>
            <person name="Oshiki M."/>
            <person name="Shinyako-Hata K."/>
            <person name="Satoh H."/>
            <person name="Okabe S."/>
        </authorList>
    </citation>
    <scope>NUCLEOTIDE SEQUENCE [LARGE SCALE GENOMIC DNA]</scope>
    <source>
        <strain evidence="2">JPN1</strain>
    </source>
</reference>
<dbReference type="SUPFAM" id="SSF56281">
    <property type="entry name" value="Metallo-hydrolase/oxidoreductase"/>
    <property type="match status" value="1"/>
</dbReference>
<name>A0ABQ0JXU4_9BACT</name>
<evidence type="ECO:0000313" key="2">
    <source>
        <dbReference type="Proteomes" id="UP000032309"/>
    </source>
</evidence>
<keyword evidence="2" id="KW-1185">Reference proteome</keyword>
<sequence>MPVYNTKQETLQMQGEEKNTINVQYLGVGGYLFRHGQNALMTAPSITNPSLLKILSLTRLKTNEGLVDRLLPTVEDVEMVLVGHSHYDHLLDVPYVMRKYAMNAVVYGSKTMGHIMAAAVDKSRIIAVDTYAAKGKTPGQWIYNQDRTIRFMAIESEHAPHFAGMKLLPEGPYDKDLKHLPRTVFGWVEGQTYAYLIDFLNEQGNIAFRVHYQDAASTPPLGFVPDLPANDLKRVDLAILCVASFTQVKEYPEGIIRAIRPKNILLGHWEDFFRNQKRPVKVLRTTNVRNFIKRLESVMPGDSQWQMPMPFTQMRFPLVEKTE</sequence>
<evidence type="ECO:0008006" key="3">
    <source>
        <dbReference type="Google" id="ProtNLM"/>
    </source>
</evidence>
<protein>
    <recommendedName>
        <fullName evidence="3">MBL fold metallo-hydrolase</fullName>
    </recommendedName>
</protein>
<comment type="caution">
    <text evidence="1">The sequence shown here is derived from an EMBL/GenBank/DDBJ whole genome shotgun (WGS) entry which is preliminary data.</text>
</comment>
<proteinExistence type="predicted"/>